<dbReference type="InterPro" id="IPR001647">
    <property type="entry name" value="HTH_TetR"/>
</dbReference>
<gene>
    <name evidence="4" type="ORF">BN1232_02756</name>
</gene>
<sequence>MPRPRVLDLSQLMDMAERLAAESGPRAVTIRALSEATSISNGAIYHAFGSRAGLLGHVWLRAAKRYLSVQRTAVAQALSSGTSREPVADAVVAAARCPATFFSQDPCSARFLLAVHRDDLFESGELPSELADDLRRLDHELGGLLIELSERMWNRRDRYAVAAIRACVVELPTALVIRGQEPPDSSALQRLDVAVRAVLTLTPPIKASTKRDKGAHHDRDG</sequence>
<dbReference type="PROSITE" id="PS50977">
    <property type="entry name" value="HTH_TETR_2"/>
    <property type="match status" value="1"/>
</dbReference>
<reference evidence="4 5" key="1">
    <citation type="submission" date="2015-03" db="EMBL/GenBank/DDBJ databases">
        <authorList>
            <person name="Urmite Genomes"/>
        </authorList>
    </citation>
    <scope>NUCLEOTIDE SEQUENCE [LARGE SCALE GENOMIC DNA]</scope>
    <source>
        <strain evidence="4 5">CSUR P1491</strain>
    </source>
</reference>
<protein>
    <submittedName>
        <fullName evidence="4">TetR family transcriptional regulator</fullName>
    </submittedName>
</protein>
<dbReference type="STRING" id="141349.BN1232_02756"/>
<keyword evidence="1 2" id="KW-0238">DNA-binding</keyword>
<evidence type="ECO:0000259" key="3">
    <source>
        <dbReference type="PROSITE" id="PS50977"/>
    </source>
</evidence>
<dbReference type="SUPFAM" id="SSF46689">
    <property type="entry name" value="Homeodomain-like"/>
    <property type="match status" value="1"/>
</dbReference>
<dbReference type="Gene3D" id="1.10.357.10">
    <property type="entry name" value="Tetracycline Repressor, domain 2"/>
    <property type="match status" value="1"/>
</dbReference>
<accession>A0A0E4GYE7</accession>
<evidence type="ECO:0000256" key="1">
    <source>
        <dbReference type="ARBA" id="ARBA00023125"/>
    </source>
</evidence>
<evidence type="ECO:0000313" key="4">
    <source>
        <dbReference type="EMBL" id="CQD13705.1"/>
    </source>
</evidence>
<dbReference type="InterPro" id="IPR009057">
    <property type="entry name" value="Homeodomain-like_sf"/>
</dbReference>
<name>A0A0E4GYE7_MYCLN</name>
<evidence type="ECO:0000313" key="5">
    <source>
        <dbReference type="Proteomes" id="UP000199251"/>
    </source>
</evidence>
<organism evidence="4 5">
    <name type="scientific">Mycobacterium lentiflavum</name>
    <dbReference type="NCBI Taxonomy" id="141349"/>
    <lineage>
        <taxon>Bacteria</taxon>
        <taxon>Bacillati</taxon>
        <taxon>Actinomycetota</taxon>
        <taxon>Actinomycetes</taxon>
        <taxon>Mycobacteriales</taxon>
        <taxon>Mycobacteriaceae</taxon>
        <taxon>Mycobacterium</taxon>
        <taxon>Mycobacterium simiae complex</taxon>
    </lineage>
</organism>
<evidence type="ECO:0000256" key="2">
    <source>
        <dbReference type="PROSITE-ProRule" id="PRU00335"/>
    </source>
</evidence>
<feature type="DNA-binding region" description="H-T-H motif" evidence="2">
    <location>
        <begin position="29"/>
        <end position="48"/>
    </location>
</feature>
<dbReference type="GO" id="GO:0003677">
    <property type="term" value="F:DNA binding"/>
    <property type="evidence" value="ECO:0007669"/>
    <property type="project" value="UniProtKB-UniRule"/>
</dbReference>
<proteinExistence type="predicted"/>
<feature type="domain" description="HTH tetR-type" evidence="3">
    <location>
        <begin position="6"/>
        <end position="66"/>
    </location>
</feature>
<dbReference type="Pfam" id="PF00440">
    <property type="entry name" value="TetR_N"/>
    <property type="match status" value="1"/>
</dbReference>
<dbReference type="Proteomes" id="UP000199251">
    <property type="component" value="Unassembled WGS sequence"/>
</dbReference>
<dbReference type="AlphaFoldDB" id="A0A0E4GYE7"/>
<dbReference type="EMBL" id="CTEE01000001">
    <property type="protein sequence ID" value="CQD13705.1"/>
    <property type="molecule type" value="Genomic_DNA"/>
</dbReference>